<dbReference type="WBParaSite" id="Pan_g8529.t1">
    <property type="protein sequence ID" value="Pan_g8529.t1"/>
    <property type="gene ID" value="Pan_g8529"/>
</dbReference>
<keyword evidence="4 6" id="KW-1133">Transmembrane helix</keyword>
<evidence type="ECO:0000256" key="6">
    <source>
        <dbReference type="SAM" id="Phobius"/>
    </source>
</evidence>
<dbReference type="PANTHER" id="PTHR21659">
    <property type="entry name" value="HYDROPHOBIC PROTEIN RCI2 LOW TEMPERATURE AND SALT RESPONSIVE PROTEIN LTI6 -RELATED"/>
    <property type="match status" value="1"/>
</dbReference>
<dbReference type="AlphaFoldDB" id="A0A7E4WAX9"/>
<evidence type="ECO:0000313" key="7">
    <source>
        <dbReference type="Proteomes" id="UP000492821"/>
    </source>
</evidence>
<reference evidence="7" key="1">
    <citation type="journal article" date="2013" name="Genetics">
        <title>The draft genome and transcriptome of Panagrellus redivivus are shaped by the harsh demands of a free-living lifestyle.</title>
        <authorList>
            <person name="Srinivasan J."/>
            <person name="Dillman A.R."/>
            <person name="Macchietto M.G."/>
            <person name="Heikkinen L."/>
            <person name="Lakso M."/>
            <person name="Fracchia K.M."/>
            <person name="Antoshechkin I."/>
            <person name="Mortazavi A."/>
            <person name="Wong G."/>
            <person name="Sternberg P.W."/>
        </authorList>
    </citation>
    <scope>NUCLEOTIDE SEQUENCE [LARGE SCALE GENOMIC DNA]</scope>
    <source>
        <strain evidence="7">MT8872</strain>
    </source>
</reference>
<dbReference type="Pfam" id="PF01679">
    <property type="entry name" value="Pmp3"/>
    <property type="match status" value="1"/>
</dbReference>
<keyword evidence="3 6" id="KW-0812">Transmembrane</keyword>
<evidence type="ECO:0000256" key="2">
    <source>
        <dbReference type="ARBA" id="ARBA00009530"/>
    </source>
</evidence>
<comment type="subcellular location">
    <subcellularLocation>
        <location evidence="1">Membrane</location>
    </subcellularLocation>
</comment>
<reference evidence="8" key="2">
    <citation type="submission" date="2020-10" db="UniProtKB">
        <authorList>
            <consortium name="WormBaseParasite"/>
        </authorList>
    </citation>
    <scope>IDENTIFICATION</scope>
</reference>
<evidence type="ECO:0000313" key="8">
    <source>
        <dbReference type="WBParaSite" id="Pan_g8529.t1"/>
    </source>
</evidence>
<comment type="similarity">
    <text evidence="2">Belongs to the UPF0057 (PMP3) family.</text>
</comment>
<feature type="transmembrane region" description="Helical" evidence="6">
    <location>
        <begin position="56"/>
        <end position="76"/>
    </location>
</feature>
<keyword evidence="5 6" id="KW-0472">Membrane</keyword>
<dbReference type="PANTHER" id="PTHR21659:SF42">
    <property type="entry name" value="UPF0057 MEMBRANE PROTEIN ZK632.10-RELATED"/>
    <property type="match status" value="1"/>
</dbReference>
<name>A0A7E4WAX9_PANRE</name>
<evidence type="ECO:0000256" key="4">
    <source>
        <dbReference type="ARBA" id="ARBA00022989"/>
    </source>
</evidence>
<dbReference type="PROSITE" id="PS01309">
    <property type="entry name" value="UPF0057"/>
    <property type="match status" value="1"/>
</dbReference>
<feature type="transmembrane region" description="Helical" evidence="6">
    <location>
        <begin position="88"/>
        <end position="109"/>
    </location>
</feature>
<organism evidence="7 8">
    <name type="scientific">Panagrellus redivivus</name>
    <name type="common">Microworm</name>
    <dbReference type="NCBI Taxonomy" id="6233"/>
    <lineage>
        <taxon>Eukaryota</taxon>
        <taxon>Metazoa</taxon>
        <taxon>Ecdysozoa</taxon>
        <taxon>Nematoda</taxon>
        <taxon>Chromadorea</taxon>
        <taxon>Rhabditida</taxon>
        <taxon>Tylenchina</taxon>
        <taxon>Panagrolaimomorpha</taxon>
        <taxon>Panagrolaimoidea</taxon>
        <taxon>Panagrolaimidae</taxon>
        <taxon>Panagrellus</taxon>
    </lineage>
</organism>
<accession>A0A7E4WAX9</accession>
<proteinExistence type="inferred from homology"/>
<dbReference type="GO" id="GO:0016020">
    <property type="term" value="C:membrane"/>
    <property type="evidence" value="ECO:0007669"/>
    <property type="project" value="UniProtKB-SubCell"/>
</dbReference>
<evidence type="ECO:0000256" key="3">
    <source>
        <dbReference type="ARBA" id="ARBA00022692"/>
    </source>
</evidence>
<protein>
    <submittedName>
        <fullName evidence="8">Plasma membrane proteolipid 3</fullName>
    </submittedName>
</protein>
<dbReference type="InterPro" id="IPR000612">
    <property type="entry name" value="PMP3"/>
</dbReference>
<feature type="transmembrane region" description="Helical" evidence="6">
    <location>
        <begin position="20"/>
        <end position="44"/>
    </location>
</feature>
<keyword evidence="7" id="KW-1185">Reference proteome</keyword>
<sequence length="114" mass="12355">MAFLFVPARTDLRTVSASSLLPAILIAATIRSVPLPSLLLSLLLRSADSPSTKHPAMCECLLLLCAILFPPIAVLIRTGCSVHFLINIFLWILGIVPGIIHAIYVCFYAQGVRI</sequence>
<evidence type="ECO:0000256" key="1">
    <source>
        <dbReference type="ARBA" id="ARBA00004370"/>
    </source>
</evidence>
<dbReference type="Proteomes" id="UP000492821">
    <property type="component" value="Unassembled WGS sequence"/>
</dbReference>
<evidence type="ECO:0000256" key="5">
    <source>
        <dbReference type="ARBA" id="ARBA00023136"/>
    </source>
</evidence>